<organism evidence="1">
    <name type="scientific">Menopon gallinae</name>
    <name type="common">poultry shaft louse</name>
    <dbReference type="NCBI Taxonomy" id="328185"/>
    <lineage>
        <taxon>Eukaryota</taxon>
        <taxon>Metazoa</taxon>
        <taxon>Ecdysozoa</taxon>
        <taxon>Arthropoda</taxon>
        <taxon>Hexapoda</taxon>
        <taxon>Insecta</taxon>
        <taxon>Pterygota</taxon>
        <taxon>Neoptera</taxon>
        <taxon>Paraneoptera</taxon>
        <taxon>Psocodea</taxon>
        <taxon>Troctomorpha</taxon>
        <taxon>Phthiraptera</taxon>
        <taxon>Amblycera</taxon>
        <taxon>Menoponidae</taxon>
        <taxon>Menopon</taxon>
    </lineage>
</organism>
<sequence>MIAAALYVLLVCSEHIDNITNKQLKIVFPPYPEYFLADDMRNLSDEPFVVVGDMHTDALNYVSKLHRDGDMFTITVGEWELCEKDKRIIKCGAEPELWKIRPVTYGYNIEKDGSCMTFSEEGPVLRPCTMSKRQVVDFKVVPGILQCFERAGNLLEPPATKEERRVRWLLGKKMRNSGQDVLNEISKANVASRSFEEFIKKKNLVVKGKAKEILKNLWDKTHKKKLPGTWKWGWFKLFCP</sequence>
<dbReference type="EMBL" id="JARGDH010000006">
    <property type="protein sequence ID" value="KAL0265830.1"/>
    <property type="molecule type" value="Genomic_DNA"/>
</dbReference>
<accession>A0AAW2H828</accession>
<name>A0AAW2H828_9NEOP</name>
<evidence type="ECO:0000313" key="1">
    <source>
        <dbReference type="EMBL" id="KAL0265830.1"/>
    </source>
</evidence>
<proteinExistence type="predicted"/>
<dbReference type="AlphaFoldDB" id="A0AAW2H828"/>
<gene>
    <name evidence="1" type="ORF">PYX00_011548</name>
</gene>
<protein>
    <submittedName>
        <fullName evidence="1">Uncharacterized protein</fullName>
    </submittedName>
</protein>
<reference evidence="1" key="1">
    <citation type="journal article" date="2024" name="Gigascience">
        <title>Chromosome-level genome of the poultry shaft louse Menopon gallinae provides insight into the host-switching and adaptive evolution of parasitic lice.</title>
        <authorList>
            <person name="Xu Y."/>
            <person name="Ma L."/>
            <person name="Liu S."/>
            <person name="Liang Y."/>
            <person name="Liu Q."/>
            <person name="He Z."/>
            <person name="Tian L."/>
            <person name="Duan Y."/>
            <person name="Cai W."/>
            <person name="Li H."/>
            <person name="Song F."/>
        </authorList>
    </citation>
    <scope>NUCLEOTIDE SEQUENCE</scope>
    <source>
        <strain evidence="1">Cailab_2023a</strain>
    </source>
</reference>
<comment type="caution">
    <text evidence="1">The sequence shown here is derived from an EMBL/GenBank/DDBJ whole genome shotgun (WGS) entry which is preliminary data.</text>
</comment>